<evidence type="ECO:0000256" key="4">
    <source>
        <dbReference type="ARBA" id="ARBA00019692"/>
    </source>
</evidence>
<name>A0A4P7XJ29_9ALTE</name>
<protein>
    <recommendedName>
        <fullName evidence="4">Lipase chaperone</fullName>
    </recommendedName>
    <alternativeName>
        <fullName evidence="15">Lipase foldase</fullName>
    </alternativeName>
    <alternativeName>
        <fullName evidence="13">Lipase helper protein</fullName>
    </alternativeName>
    <alternativeName>
        <fullName evidence="14">Lipase modulator</fullName>
    </alternativeName>
</protein>
<reference evidence="16 17" key="1">
    <citation type="submission" date="2018-07" db="EMBL/GenBank/DDBJ databases">
        <title>Marsedoiliclastica nanhaica gen. nov. sp. nov., a novel marine hydrocarbonoclastic bacterium isolated from an in-situ enriched hydrocarbon-degrading consortium in deep-sea sediment.</title>
        <authorList>
            <person name="Dong C."/>
            <person name="Ma T."/>
            <person name="Liu R."/>
            <person name="Shao Z."/>
        </authorList>
    </citation>
    <scope>NUCLEOTIDE SEQUENCE [LARGE SCALE GENOMIC DNA]</scope>
    <source>
        <strain evidence="17">soil36-7</strain>
    </source>
</reference>
<keyword evidence="17" id="KW-1185">Reference proteome</keyword>
<evidence type="ECO:0000256" key="11">
    <source>
        <dbReference type="ARBA" id="ARBA00023136"/>
    </source>
</evidence>
<dbReference type="Proteomes" id="UP000298049">
    <property type="component" value="Chromosome"/>
</dbReference>
<evidence type="ECO:0000256" key="6">
    <source>
        <dbReference type="ARBA" id="ARBA00022519"/>
    </source>
</evidence>
<keyword evidence="6" id="KW-0997">Cell inner membrane</keyword>
<keyword evidence="9" id="KW-1133">Transmembrane helix</keyword>
<comment type="function">
    <text evidence="1">May be involved in the folding of the extracellular lipase during its passage through the periplasm.</text>
</comment>
<organism evidence="16 17">
    <name type="scientific">Hydrocarboniclastica marina</name>
    <dbReference type="NCBI Taxonomy" id="2259620"/>
    <lineage>
        <taxon>Bacteria</taxon>
        <taxon>Pseudomonadati</taxon>
        <taxon>Pseudomonadota</taxon>
        <taxon>Gammaproteobacteria</taxon>
        <taxon>Alteromonadales</taxon>
        <taxon>Alteromonadaceae</taxon>
        <taxon>Hydrocarboniclastica</taxon>
    </lineage>
</organism>
<evidence type="ECO:0000256" key="8">
    <source>
        <dbReference type="ARBA" id="ARBA00022963"/>
    </source>
</evidence>
<evidence type="ECO:0000256" key="2">
    <source>
        <dbReference type="ARBA" id="ARBA00004383"/>
    </source>
</evidence>
<keyword evidence="10" id="KW-0443">Lipid metabolism</keyword>
<keyword evidence="12" id="KW-0143">Chaperone</keyword>
<keyword evidence="7" id="KW-0812">Transmembrane</keyword>
<dbReference type="KEGG" id="hmi:soil367_12935"/>
<dbReference type="InterPro" id="IPR004961">
    <property type="entry name" value="Lipase_chaperone"/>
</dbReference>
<keyword evidence="11" id="KW-0472">Membrane</keyword>
<dbReference type="GO" id="GO:0005886">
    <property type="term" value="C:plasma membrane"/>
    <property type="evidence" value="ECO:0007669"/>
    <property type="project" value="UniProtKB-SubCell"/>
</dbReference>
<evidence type="ECO:0000256" key="10">
    <source>
        <dbReference type="ARBA" id="ARBA00023098"/>
    </source>
</evidence>
<dbReference type="Pfam" id="PF03280">
    <property type="entry name" value="Lipase_chap"/>
    <property type="match status" value="1"/>
</dbReference>
<accession>A0A4P7XJ29</accession>
<evidence type="ECO:0000256" key="9">
    <source>
        <dbReference type="ARBA" id="ARBA00022989"/>
    </source>
</evidence>
<keyword evidence="5" id="KW-1003">Cell membrane</keyword>
<dbReference type="GO" id="GO:0016042">
    <property type="term" value="P:lipid catabolic process"/>
    <property type="evidence" value="ECO:0007669"/>
    <property type="project" value="UniProtKB-KW"/>
</dbReference>
<proteinExistence type="inferred from homology"/>
<evidence type="ECO:0000256" key="12">
    <source>
        <dbReference type="ARBA" id="ARBA00023186"/>
    </source>
</evidence>
<dbReference type="EMBL" id="CP031093">
    <property type="protein sequence ID" value="QCF26765.1"/>
    <property type="molecule type" value="Genomic_DNA"/>
</dbReference>
<comment type="similarity">
    <text evidence="3">Belongs to the lipase chaperone family.</text>
</comment>
<evidence type="ECO:0000256" key="13">
    <source>
        <dbReference type="ARBA" id="ARBA00030948"/>
    </source>
</evidence>
<evidence type="ECO:0000256" key="7">
    <source>
        <dbReference type="ARBA" id="ARBA00022692"/>
    </source>
</evidence>
<gene>
    <name evidence="16" type="ORF">soil367_12935</name>
</gene>
<dbReference type="OrthoDB" id="6370896at2"/>
<dbReference type="SUPFAM" id="SSF158855">
    <property type="entry name" value="Lipase chaperone-like"/>
    <property type="match status" value="1"/>
</dbReference>
<evidence type="ECO:0000256" key="14">
    <source>
        <dbReference type="ARBA" id="ARBA00031542"/>
    </source>
</evidence>
<evidence type="ECO:0000256" key="1">
    <source>
        <dbReference type="ARBA" id="ARBA00003280"/>
    </source>
</evidence>
<evidence type="ECO:0000256" key="15">
    <source>
        <dbReference type="ARBA" id="ARBA00033028"/>
    </source>
</evidence>
<dbReference type="GO" id="GO:0006457">
    <property type="term" value="P:protein folding"/>
    <property type="evidence" value="ECO:0007669"/>
    <property type="project" value="InterPro"/>
</dbReference>
<dbReference type="AlphaFoldDB" id="A0A4P7XJ29"/>
<evidence type="ECO:0000256" key="3">
    <source>
        <dbReference type="ARBA" id="ARBA00010358"/>
    </source>
</evidence>
<dbReference type="GO" id="GO:0051082">
    <property type="term" value="F:unfolded protein binding"/>
    <property type="evidence" value="ECO:0007669"/>
    <property type="project" value="InterPro"/>
</dbReference>
<evidence type="ECO:0000313" key="16">
    <source>
        <dbReference type="EMBL" id="QCF26765.1"/>
    </source>
</evidence>
<keyword evidence="8" id="KW-0442">Lipid degradation</keyword>
<comment type="subcellular location">
    <subcellularLocation>
        <location evidence="2">Cell inner membrane</location>
        <topology evidence="2">Single-pass membrane protein</topology>
        <orientation evidence="2">Periplasmic side</orientation>
    </subcellularLocation>
</comment>
<evidence type="ECO:0000256" key="5">
    <source>
        <dbReference type="ARBA" id="ARBA00022475"/>
    </source>
</evidence>
<sequence length="263" mass="28811">MNSKWSLSRFSLTLICVGSVLLAGAVGFVFFSSQEKPVAERTEIEEPTFSNTGIEALLDWFRLQGQGTATPQVESTDGGSAVLEPAPAQSHEFDLDRVSAVLADLELDDAGNLIVNDSMLPGLNQVFLGTREPLSPAQVEELQLLVRTGLGGSAGEQAADVVERFARYSNAYREVGSSLQAEVEPDVLAGYLEQLEIMRRAHLGDELAGALFDREEEMTRYTIESMRLDRDRTLSEQERQARRQVLTDKVQQLLADDPGPVGP</sequence>
<evidence type="ECO:0000313" key="17">
    <source>
        <dbReference type="Proteomes" id="UP000298049"/>
    </source>
</evidence>